<feature type="domain" description="NTF2 fold" evidence="1">
    <location>
        <begin position="65"/>
        <end position="131"/>
    </location>
</feature>
<dbReference type="EMBL" id="QNVS01000002">
    <property type="protein sequence ID" value="REC57122.1"/>
    <property type="molecule type" value="Genomic_DNA"/>
</dbReference>
<evidence type="ECO:0000259" key="1">
    <source>
        <dbReference type="Pfam" id="PF15631"/>
    </source>
</evidence>
<dbReference type="PROSITE" id="PS51257">
    <property type="entry name" value="PROKAR_LIPOPROTEIN"/>
    <property type="match status" value="1"/>
</dbReference>
<gene>
    <name evidence="2" type="ORF">DRF62_00935</name>
</gene>
<evidence type="ECO:0000313" key="3">
    <source>
        <dbReference type="Proteomes" id="UP000256512"/>
    </source>
</evidence>
<dbReference type="Proteomes" id="UP000256512">
    <property type="component" value="Unassembled WGS sequence"/>
</dbReference>
<reference evidence="2 3" key="1">
    <citation type="journal article" date="2006" name="Int. J. Syst. Evol. Microbiol.">
        <title>Chryseobacterium piscium sp. nov., isolated from fish of the South Atlantic Ocean off South Africa.</title>
        <authorList>
            <person name="de Beer H."/>
            <person name="Hugo C.J."/>
            <person name="Jooste P.J."/>
            <person name="Vancanneyt M."/>
            <person name="Coenye T."/>
            <person name="Vandamme P."/>
        </authorList>
    </citation>
    <scope>NUCLEOTIDE SEQUENCE [LARGE SCALE GENOMIC DNA]</scope>
    <source>
        <strain evidence="2 3">CCUG 51923</strain>
    </source>
</reference>
<organism evidence="2 3">
    <name type="scientific">Chryseobacterium piscium</name>
    <dbReference type="NCBI Taxonomy" id="333702"/>
    <lineage>
        <taxon>Bacteria</taxon>
        <taxon>Pseudomonadati</taxon>
        <taxon>Bacteroidota</taxon>
        <taxon>Flavobacteriia</taxon>
        <taxon>Flavobacteriales</taxon>
        <taxon>Weeksellaceae</taxon>
        <taxon>Chryseobacterium group</taxon>
        <taxon>Chryseobacterium</taxon>
    </lineage>
</organism>
<comment type="caution">
    <text evidence="2">The sequence shown here is derived from an EMBL/GenBank/DDBJ whole genome shotgun (WGS) entry which is preliminary data.</text>
</comment>
<sequence length="131" mass="14552">MKLSIVLIPLSLTAVVLLTSLVSCSDKLTKEYNEANEIEYAKTELKSAIIKNEILPDRVISDSQTAVDVAESILFKIYGEENIIKQRPYDVNFTDGYYIINGTFPKPTIGGTFLIIINSQDGKVIKLTHGK</sequence>
<dbReference type="Pfam" id="PF15631">
    <property type="entry name" value="Imm-NTF2-2"/>
    <property type="match status" value="1"/>
</dbReference>
<evidence type="ECO:0000313" key="2">
    <source>
        <dbReference type="EMBL" id="REC57122.1"/>
    </source>
</evidence>
<dbReference type="InterPro" id="IPR028921">
    <property type="entry name" value="NTF2_fold_dom"/>
</dbReference>
<name>A0A3D9BUK6_9FLAO</name>
<dbReference type="AlphaFoldDB" id="A0A3D9BUK6"/>
<proteinExistence type="predicted"/>
<accession>A0A3D9BUK6</accession>
<protein>
    <recommendedName>
        <fullName evidence="1">NTF2 fold domain-containing protein</fullName>
    </recommendedName>
</protein>
<keyword evidence="3" id="KW-1185">Reference proteome</keyword>
<dbReference type="RefSeq" id="WP_115948687.1">
    <property type="nucleotide sequence ID" value="NZ_QNVS01000002.1"/>
</dbReference>